<dbReference type="EC" id="1.1.1.133" evidence="3 6"/>
<evidence type="ECO:0000256" key="6">
    <source>
        <dbReference type="RuleBase" id="RU364082"/>
    </source>
</evidence>
<dbReference type="InterPro" id="IPR036291">
    <property type="entry name" value="NAD(P)-bd_dom_sf"/>
</dbReference>
<comment type="pathway">
    <text evidence="1 6">Carbohydrate biosynthesis; dTDP-L-rhamnose biosynthesis.</text>
</comment>
<proteinExistence type="inferred from homology"/>
<dbReference type="PANTHER" id="PTHR10491">
    <property type="entry name" value="DTDP-4-DEHYDRORHAMNOSE REDUCTASE"/>
    <property type="match status" value="1"/>
</dbReference>
<accession>A0ABQ0C5S2</accession>
<dbReference type="CDD" id="cd05254">
    <property type="entry name" value="dTDP_HR_like_SDR_e"/>
    <property type="match status" value="1"/>
</dbReference>
<feature type="domain" description="RmlD-like substrate binding" evidence="7">
    <location>
        <begin position="1"/>
        <end position="288"/>
    </location>
</feature>
<evidence type="ECO:0000259" key="7">
    <source>
        <dbReference type="Pfam" id="PF04321"/>
    </source>
</evidence>
<evidence type="ECO:0000256" key="2">
    <source>
        <dbReference type="ARBA" id="ARBA00010944"/>
    </source>
</evidence>
<dbReference type="EMBL" id="BAAFGK010000002">
    <property type="protein sequence ID" value="GAB0056207.1"/>
    <property type="molecule type" value="Genomic_DNA"/>
</dbReference>
<comment type="function">
    <text evidence="6">Catalyzes the reduction of dTDP-6-deoxy-L-lyxo-4-hexulose to yield dTDP-L-rhamnose.</text>
</comment>
<dbReference type="NCBIfam" id="TIGR01214">
    <property type="entry name" value="rmlD"/>
    <property type="match status" value="1"/>
</dbReference>
<comment type="cofactor">
    <cofactor evidence="6">
        <name>Mg(2+)</name>
        <dbReference type="ChEBI" id="CHEBI:18420"/>
    </cofactor>
    <text evidence="6">Binds 1 Mg(2+) ion per monomer.</text>
</comment>
<comment type="similarity">
    <text evidence="2 6">Belongs to the dTDP-4-dehydrorhamnose reductase family.</text>
</comment>
<evidence type="ECO:0000256" key="5">
    <source>
        <dbReference type="ARBA" id="ARBA00048200"/>
    </source>
</evidence>
<evidence type="ECO:0000256" key="1">
    <source>
        <dbReference type="ARBA" id="ARBA00004781"/>
    </source>
</evidence>
<protein>
    <recommendedName>
        <fullName evidence="4 6">dTDP-4-dehydrorhamnose reductase</fullName>
        <ecNumber evidence="3 6">1.1.1.133</ecNumber>
    </recommendedName>
</protein>
<evidence type="ECO:0000313" key="9">
    <source>
        <dbReference type="Proteomes" id="UP001628193"/>
    </source>
</evidence>
<dbReference type="SUPFAM" id="SSF51735">
    <property type="entry name" value="NAD(P)-binding Rossmann-fold domains"/>
    <property type="match status" value="1"/>
</dbReference>
<keyword evidence="6" id="KW-0521">NADP</keyword>
<comment type="caution">
    <text evidence="8">The sequence shown here is derived from an EMBL/GenBank/DDBJ whole genome shotgun (WGS) entry which is preliminary data.</text>
</comment>
<reference evidence="8 9" key="1">
    <citation type="submission" date="2024-05" db="EMBL/GenBank/DDBJ databases">
        <authorList>
            <consortium name="Candidatus Magnetaquicoccaceae bacterium FCR-1 genome sequencing consortium"/>
            <person name="Shimoshige H."/>
            <person name="Shimamura S."/>
            <person name="Taoka A."/>
            <person name="Kobayashi H."/>
            <person name="Maekawa T."/>
        </authorList>
    </citation>
    <scope>NUCLEOTIDE SEQUENCE [LARGE SCALE GENOMIC DNA]</scope>
    <source>
        <strain evidence="8 9">FCR-1</strain>
    </source>
</reference>
<dbReference type="InterPro" id="IPR005913">
    <property type="entry name" value="dTDP_dehydrorham_reduct"/>
</dbReference>
<dbReference type="Gene3D" id="3.40.50.720">
    <property type="entry name" value="NAD(P)-binding Rossmann-like Domain"/>
    <property type="match status" value="1"/>
</dbReference>
<keyword evidence="6 8" id="KW-0560">Oxidoreductase</keyword>
<reference evidence="8 9" key="2">
    <citation type="submission" date="2024-09" db="EMBL/GenBank/DDBJ databases">
        <title>Draft genome sequence of Candidatus Magnetaquicoccaceae bacterium FCR-1.</title>
        <authorList>
            <person name="Shimoshige H."/>
            <person name="Shimamura S."/>
            <person name="Taoka A."/>
            <person name="Kobayashi H."/>
            <person name="Maekawa T."/>
        </authorList>
    </citation>
    <scope>NUCLEOTIDE SEQUENCE [LARGE SCALE GENOMIC DNA]</scope>
    <source>
        <strain evidence="8 9">FCR-1</strain>
    </source>
</reference>
<gene>
    <name evidence="8" type="primary">rmlD</name>
    <name evidence="8" type="ORF">SIID45300_00512</name>
</gene>
<sequence length="292" mass="32049">MKLLITGAQGQVGQEIVALAAQRNLHPIPLGRNDLDITDPQAVRAALEAHRPDLAINAAAYTAVDLAESQPDAAFAVNRDGARHLASACAAMRLPLIHLSTDYIFDGRQSTPYRETDPPAPLGLYGVSKWEGEEAIRALLPHHLIIRVSWVFGLHGKNFVKTILRLARERESLAVVDDQTGGPTAADDIARMLLEVAGNALQPGFSDWGTYHYQGAPAVTWHAFARFIVATAGERITLPVREIRPIPTEEFPTPAQRPANSRLDCQRIHDRLGIAMPDWRLAARTLIPRLLD</sequence>
<comment type="catalytic activity">
    <reaction evidence="5 6">
        <text>dTDP-beta-L-rhamnose + NADP(+) = dTDP-4-dehydro-beta-L-rhamnose + NADPH + H(+)</text>
        <dbReference type="Rhea" id="RHEA:21796"/>
        <dbReference type="ChEBI" id="CHEBI:15378"/>
        <dbReference type="ChEBI" id="CHEBI:57510"/>
        <dbReference type="ChEBI" id="CHEBI:57783"/>
        <dbReference type="ChEBI" id="CHEBI:58349"/>
        <dbReference type="ChEBI" id="CHEBI:62830"/>
        <dbReference type="EC" id="1.1.1.133"/>
    </reaction>
</comment>
<evidence type="ECO:0000313" key="8">
    <source>
        <dbReference type="EMBL" id="GAB0056207.1"/>
    </source>
</evidence>
<evidence type="ECO:0000256" key="4">
    <source>
        <dbReference type="ARBA" id="ARBA00017099"/>
    </source>
</evidence>
<evidence type="ECO:0000256" key="3">
    <source>
        <dbReference type="ARBA" id="ARBA00012929"/>
    </source>
</evidence>
<name>A0ABQ0C5S2_9PROT</name>
<dbReference type="Gene3D" id="3.90.25.10">
    <property type="entry name" value="UDP-galactose 4-epimerase, domain 1"/>
    <property type="match status" value="1"/>
</dbReference>
<dbReference type="Proteomes" id="UP001628193">
    <property type="component" value="Unassembled WGS sequence"/>
</dbReference>
<keyword evidence="9" id="KW-1185">Reference proteome</keyword>
<dbReference type="RefSeq" id="WP_420903924.1">
    <property type="nucleotide sequence ID" value="NZ_BAAFGK010000002.1"/>
</dbReference>
<dbReference type="Pfam" id="PF04321">
    <property type="entry name" value="RmlD_sub_bind"/>
    <property type="match status" value="1"/>
</dbReference>
<dbReference type="InterPro" id="IPR029903">
    <property type="entry name" value="RmlD-like-bd"/>
</dbReference>
<dbReference type="GO" id="GO:0008831">
    <property type="term" value="F:dTDP-4-dehydrorhamnose reductase activity"/>
    <property type="evidence" value="ECO:0007669"/>
    <property type="project" value="UniProtKB-EC"/>
</dbReference>
<dbReference type="PANTHER" id="PTHR10491:SF4">
    <property type="entry name" value="METHIONINE ADENOSYLTRANSFERASE 2 SUBUNIT BETA"/>
    <property type="match status" value="1"/>
</dbReference>
<organism evidence="8 9">
    <name type="scientific">Candidatus Magnetaquiglobus chichijimensis</name>
    <dbReference type="NCBI Taxonomy" id="3141448"/>
    <lineage>
        <taxon>Bacteria</taxon>
        <taxon>Pseudomonadati</taxon>
        <taxon>Pseudomonadota</taxon>
        <taxon>Magnetococcia</taxon>
        <taxon>Magnetococcales</taxon>
        <taxon>Candidatus Magnetaquicoccaceae</taxon>
        <taxon>Candidatus Magnetaquiglobus</taxon>
    </lineage>
</organism>